<proteinExistence type="predicted"/>
<sequence>MDGSGLNNLPALARTSTINTIASTATGSSSSSTRTVRASRYAFHTASADPSDFFYHAHHAYPGSFAPTPPVRSSSLRPMHHIQPDPPGVHVQVTHATPTKTGDPAREPEHRSPTTQPVQPVQPAQPPGPSRSRSRSIDELADSDDTRHRTAEEKKLIAREKGKMRQRRKRARDRAAREEAKAEGVVLMPVPKADLTTSTMLTIPHRPSSAYSPLSAAAPPPINTQLYPYSPVMVYTPSVSSDSSPYWSPAGASGDISAHSSTASLVDGTHLAPSPLGPSHHVPLSTPIVARSQPSSNAAKRRKSEPEPEEFRQTKEKEVGLGLGDDLDDRPHFRRTASDSGANPSLRPTTPQSSSTSLSHAEVFASNIIAAVNLNPQLLALFEQGLGVKREDLEEMKGGLAGVYDQWRVNKGMGSVRLDEPLVSFPVISYDPPRPTTTHHNPPLPAAPRQHPADISSWPVRPPSVLRHVPHIRLGLIRRIPGLTVPPTHPSRLSQQLSRRSPSTPRLDVLQRRSAKHPPFPLPPKPFRSSMDGDPAQGDWRGCTGEPGRVGPHPVHWPRIARLGVHRQLLALRPLRTGAPDPILPNVPEHRGGYGDKWQLGRGPRGVGKSHGRATRKRSASDILPLASCGIDGHVSVVLPLGTPALADIACGGGYGDSGTGGTAVHGVCDRGVCGRSRRPVLCAKRGRRFGVHVPGLPQGGVRGGP</sequence>
<organism evidence="2 3">
    <name type="scientific">Papiliotrema laurentii</name>
    <name type="common">Cryptococcus laurentii</name>
    <dbReference type="NCBI Taxonomy" id="5418"/>
    <lineage>
        <taxon>Eukaryota</taxon>
        <taxon>Fungi</taxon>
        <taxon>Dikarya</taxon>
        <taxon>Basidiomycota</taxon>
        <taxon>Agaricomycotina</taxon>
        <taxon>Tremellomycetes</taxon>
        <taxon>Tremellales</taxon>
        <taxon>Rhynchogastremaceae</taxon>
        <taxon>Papiliotrema</taxon>
    </lineage>
</organism>
<reference evidence="2" key="1">
    <citation type="submission" date="2023-02" db="EMBL/GenBank/DDBJ databases">
        <title>Identification and recombinant expression of a fungal hydrolase from Papiliotrema laurentii that hydrolyzes apple cutin and clears colloidal polyester polyurethane.</title>
        <authorList>
            <consortium name="DOE Joint Genome Institute"/>
            <person name="Roman V.A."/>
            <person name="Bojanowski C."/>
            <person name="Crable B.R."/>
            <person name="Wagner D.N."/>
            <person name="Hung C.S."/>
            <person name="Nadeau L.J."/>
            <person name="Schratz L."/>
            <person name="Haridas S."/>
            <person name="Pangilinan J."/>
            <person name="Lipzen A."/>
            <person name="Na H."/>
            <person name="Yan M."/>
            <person name="Ng V."/>
            <person name="Grigoriev I.V."/>
            <person name="Spatafora J.W."/>
            <person name="Barlow D."/>
            <person name="Biffinger J."/>
            <person name="Kelley-Loughnane N."/>
            <person name="Varaljay V.A."/>
            <person name="Crookes-Goodson W.J."/>
        </authorList>
    </citation>
    <scope>NUCLEOTIDE SEQUENCE</scope>
    <source>
        <strain evidence="2">5307AH</strain>
    </source>
</reference>
<comment type="caution">
    <text evidence="2">The sequence shown here is derived from an EMBL/GenBank/DDBJ whole genome shotgun (WGS) entry which is preliminary data.</text>
</comment>
<dbReference type="AlphaFoldDB" id="A0AAD9FXE7"/>
<feature type="compositionally biased region" description="Basic and acidic residues" evidence="1">
    <location>
        <begin position="304"/>
        <end position="319"/>
    </location>
</feature>
<dbReference type="Proteomes" id="UP001182556">
    <property type="component" value="Unassembled WGS sequence"/>
</dbReference>
<feature type="compositionally biased region" description="Low complexity" evidence="1">
    <location>
        <begin position="113"/>
        <end position="122"/>
    </location>
</feature>
<feature type="compositionally biased region" description="Basic and acidic residues" evidence="1">
    <location>
        <begin position="144"/>
        <end position="163"/>
    </location>
</feature>
<gene>
    <name evidence="2" type="ORF">DB88DRAFT_62584</name>
</gene>
<feature type="region of interest" description="Disordered" evidence="1">
    <location>
        <begin position="433"/>
        <end position="452"/>
    </location>
</feature>
<protein>
    <submittedName>
        <fullName evidence="2">Uncharacterized protein</fullName>
    </submittedName>
</protein>
<feature type="compositionally biased region" description="Basic and acidic residues" evidence="1">
    <location>
        <begin position="103"/>
        <end position="112"/>
    </location>
</feature>
<evidence type="ECO:0000313" key="3">
    <source>
        <dbReference type="Proteomes" id="UP001182556"/>
    </source>
</evidence>
<feature type="region of interest" description="Disordered" evidence="1">
    <location>
        <begin position="481"/>
        <end position="546"/>
    </location>
</feature>
<dbReference type="EMBL" id="JAODAN010000001">
    <property type="protein sequence ID" value="KAK1928049.1"/>
    <property type="molecule type" value="Genomic_DNA"/>
</dbReference>
<accession>A0AAD9FXE7</accession>
<name>A0AAD9FXE7_PAPLA</name>
<feature type="compositionally biased region" description="Low complexity" evidence="1">
    <location>
        <begin position="490"/>
        <end position="507"/>
    </location>
</feature>
<keyword evidence="3" id="KW-1185">Reference proteome</keyword>
<feature type="compositionally biased region" description="Low complexity" evidence="1">
    <location>
        <begin position="344"/>
        <end position="358"/>
    </location>
</feature>
<evidence type="ECO:0000256" key="1">
    <source>
        <dbReference type="SAM" id="MobiDB-lite"/>
    </source>
</evidence>
<feature type="region of interest" description="Disordered" evidence="1">
    <location>
        <begin position="582"/>
        <end position="616"/>
    </location>
</feature>
<feature type="region of interest" description="Disordered" evidence="1">
    <location>
        <begin position="66"/>
        <end position="177"/>
    </location>
</feature>
<feature type="region of interest" description="Disordered" evidence="1">
    <location>
        <begin position="268"/>
        <end position="358"/>
    </location>
</feature>
<evidence type="ECO:0000313" key="2">
    <source>
        <dbReference type="EMBL" id="KAK1928049.1"/>
    </source>
</evidence>